<dbReference type="InterPro" id="IPR017438">
    <property type="entry name" value="ATP-NAD_kinase_N"/>
</dbReference>
<keyword evidence="6 8" id="KW-0520">NAD</keyword>
<accession>A0A9D9DXM0</accession>
<dbReference type="SUPFAM" id="SSF111331">
    <property type="entry name" value="NAD kinase/diacylglycerol kinase-like"/>
    <property type="match status" value="1"/>
</dbReference>
<dbReference type="InterPro" id="IPR017437">
    <property type="entry name" value="ATP-NAD_kinase_PpnK-typ_C"/>
</dbReference>
<dbReference type="GO" id="GO:0046872">
    <property type="term" value="F:metal ion binding"/>
    <property type="evidence" value="ECO:0007669"/>
    <property type="project" value="UniProtKB-UniRule"/>
</dbReference>
<keyword evidence="8" id="KW-0963">Cytoplasm</keyword>
<keyword evidence="1 8" id="KW-0808">Transferase</keyword>
<comment type="function">
    <text evidence="8">Involved in the regulation of the intracellular balance of NAD and NADP, and is a key enzyme in the biosynthesis of NADP. Catalyzes specifically the phosphorylation on 2'-hydroxyl of the adenosine moiety of NAD to yield NADP.</text>
</comment>
<feature type="binding site" evidence="8">
    <location>
        <begin position="183"/>
        <end position="188"/>
    </location>
    <ligand>
        <name>NAD(+)</name>
        <dbReference type="ChEBI" id="CHEBI:57540"/>
    </ligand>
</feature>
<feature type="active site" description="Proton acceptor" evidence="8">
    <location>
        <position position="68"/>
    </location>
</feature>
<evidence type="ECO:0000256" key="7">
    <source>
        <dbReference type="ARBA" id="ARBA00047925"/>
    </source>
</evidence>
<feature type="binding site" evidence="8">
    <location>
        <position position="153"/>
    </location>
    <ligand>
        <name>NAD(+)</name>
        <dbReference type="ChEBI" id="CHEBI:57540"/>
    </ligand>
</feature>
<comment type="subcellular location">
    <subcellularLocation>
        <location evidence="8">Cytoplasm</location>
    </subcellularLocation>
</comment>
<gene>
    <name evidence="8" type="primary">nadK</name>
    <name evidence="9" type="ORF">IAC55_05490</name>
</gene>
<evidence type="ECO:0000256" key="5">
    <source>
        <dbReference type="ARBA" id="ARBA00022857"/>
    </source>
</evidence>
<keyword evidence="2 8" id="KW-0547">Nucleotide-binding</keyword>
<comment type="catalytic activity">
    <reaction evidence="7 8">
        <text>NAD(+) + ATP = ADP + NADP(+) + H(+)</text>
        <dbReference type="Rhea" id="RHEA:18629"/>
        <dbReference type="ChEBI" id="CHEBI:15378"/>
        <dbReference type="ChEBI" id="CHEBI:30616"/>
        <dbReference type="ChEBI" id="CHEBI:57540"/>
        <dbReference type="ChEBI" id="CHEBI:58349"/>
        <dbReference type="ChEBI" id="CHEBI:456216"/>
        <dbReference type="EC" id="2.7.1.23"/>
    </reaction>
</comment>
<feature type="binding site" evidence="8">
    <location>
        <position position="170"/>
    </location>
    <ligand>
        <name>NAD(+)</name>
        <dbReference type="ChEBI" id="CHEBI:57540"/>
    </ligand>
</feature>
<feature type="binding site" evidence="8">
    <location>
        <begin position="68"/>
        <end position="69"/>
    </location>
    <ligand>
        <name>NAD(+)</name>
        <dbReference type="ChEBI" id="CHEBI:57540"/>
    </ligand>
</feature>
<evidence type="ECO:0000256" key="3">
    <source>
        <dbReference type="ARBA" id="ARBA00022777"/>
    </source>
</evidence>
<dbReference type="EMBL" id="JADIMX010000106">
    <property type="protein sequence ID" value="MBO8434758.1"/>
    <property type="molecule type" value="Genomic_DNA"/>
</dbReference>
<comment type="caution">
    <text evidence="8">Lacks conserved residue(s) required for the propagation of feature annotation.</text>
</comment>
<dbReference type="Proteomes" id="UP000823611">
    <property type="component" value="Unassembled WGS sequence"/>
</dbReference>
<dbReference type="InterPro" id="IPR002504">
    <property type="entry name" value="NADK"/>
</dbReference>
<dbReference type="GO" id="GO:0005737">
    <property type="term" value="C:cytoplasm"/>
    <property type="evidence" value="ECO:0007669"/>
    <property type="project" value="UniProtKB-SubCell"/>
</dbReference>
<evidence type="ECO:0000256" key="1">
    <source>
        <dbReference type="ARBA" id="ARBA00022679"/>
    </source>
</evidence>
<keyword evidence="3 8" id="KW-0418">Kinase</keyword>
<dbReference type="GO" id="GO:0005524">
    <property type="term" value="F:ATP binding"/>
    <property type="evidence" value="ECO:0007669"/>
    <property type="project" value="UniProtKB-KW"/>
</dbReference>
<dbReference type="Pfam" id="PF01513">
    <property type="entry name" value="NAD_kinase"/>
    <property type="match status" value="1"/>
</dbReference>
<dbReference type="GO" id="GO:0019674">
    <property type="term" value="P:NAD+ metabolic process"/>
    <property type="evidence" value="ECO:0007669"/>
    <property type="project" value="InterPro"/>
</dbReference>
<dbReference type="FunFam" id="2.60.200.30:FF:000009">
    <property type="entry name" value="Poly(P)/ATP NAD kinase"/>
    <property type="match status" value="1"/>
</dbReference>
<evidence type="ECO:0000256" key="6">
    <source>
        <dbReference type="ARBA" id="ARBA00023027"/>
    </source>
</evidence>
<proteinExistence type="inferred from homology"/>
<evidence type="ECO:0000256" key="4">
    <source>
        <dbReference type="ARBA" id="ARBA00022840"/>
    </source>
</evidence>
<evidence type="ECO:0000313" key="9">
    <source>
        <dbReference type="EMBL" id="MBO8434758.1"/>
    </source>
</evidence>
<dbReference type="Pfam" id="PF20143">
    <property type="entry name" value="NAD_kinase_C"/>
    <property type="match status" value="1"/>
</dbReference>
<reference evidence="9" key="1">
    <citation type="submission" date="2020-10" db="EMBL/GenBank/DDBJ databases">
        <authorList>
            <person name="Gilroy R."/>
        </authorList>
    </citation>
    <scope>NUCLEOTIDE SEQUENCE</scope>
    <source>
        <strain evidence="9">F6-4510</strain>
    </source>
</reference>
<dbReference type="Gene3D" id="3.40.50.10330">
    <property type="entry name" value="Probable inorganic polyphosphate/atp-NAD kinase, domain 1"/>
    <property type="match status" value="1"/>
</dbReference>
<dbReference type="EC" id="2.7.1.23" evidence="8"/>
<dbReference type="PANTHER" id="PTHR20275:SF0">
    <property type="entry name" value="NAD KINASE"/>
    <property type="match status" value="1"/>
</dbReference>
<keyword evidence="5 8" id="KW-0521">NADP</keyword>
<comment type="caution">
    <text evidence="9">The sequence shown here is derived from an EMBL/GenBank/DDBJ whole genome shotgun (WGS) entry which is preliminary data.</text>
</comment>
<dbReference type="GO" id="GO:0006741">
    <property type="term" value="P:NADP+ biosynthetic process"/>
    <property type="evidence" value="ECO:0007669"/>
    <property type="project" value="UniProtKB-UniRule"/>
</dbReference>
<feature type="binding site" evidence="8">
    <location>
        <begin position="142"/>
        <end position="143"/>
    </location>
    <ligand>
        <name>NAD(+)</name>
        <dbReference type="ChEBI" id="CHEBI:57540"/>
    </ligand>
</feature>
<sequence>MTIAGIMPNLEKDTDLSVTKRLINFLENKGCCPYIPIDIAKKFDIDKYGIDEERLFHIADFIIVLGGDGTLLGMGRKTAKFNTPLLGINLGNLGFLTSADNLGAEDSIEKVLKKDYKVEKRLMIEAHINSYSDDRKREIALNDICITRGVFSKLVEIDVYVNNEYLDTIRADGIIVSTPTGSTAYNLSAGGPILKPDTKIMSITPICPHNMYSRSIVVSADDNITMAMKGGRDDSEFILSADGQDGIKLKKGDVVKIKKSEFCTTIIKTDMKSFYDILREKL</sequence>
<organism evidence="9 10">
    <name type="scientific">Candidatus Fimicola merdigallinarum</name>
    <dbReference type="NCBI Taxonomy" id="2840819"/>
    <lineage>
        <taxon>Bacteria</taxon>
        <taxon>Bacillati</taxon>
        <taxon>Bacillota</taxon>
        <taxon>Clostridia</taxon>
        <taxon>Lachnospirales</taxon>
        <taxon>Lachnospiraceae</taxon>
        <taxon>Lachnospiraceae incertae sedis</taxon>
        <taxon>Candidatus Fimicola</taxon>
    </lineage>
</organism>
<evidence type="ECO:0000256" key="8">
    <source>
        <dbReference type="HAMAP-Rule" id="MF_00361"/>
    </source>
</evidence>
<evidence type="ECO:0000313" key="10">
    <source>
        <dbReference type="Proteomes" id="UP000823611"/>
    </source>
</evidence>
<dbReference type="Gene3D" id="2.60.200.30">
    <property type="entry name" value="Probable inorganic polyphosphate/atp-NAD kinase, domain 2"/>
    <property type="match status" value="1"/>
</dbReference>
<name>A0A9D9DXM0_9FIRM</name>
<comment type="cofactor">
    <cofactor evidence="8">
        <name>a divalent metal cation</name>
        <dbReference type="ChEBI" id="CHEBI:60240"/>
    </cofactor>
</comment>
<dbReference type="GO" id="GO:0003951">
    <property type="term" value="F:NAD+ kinase activity"/>
    <property type="evidence" value="ECO:0007669"/>
    <property type="project" value="UniProtKB-UniRule"/>
</dbReference>
<reference evidence="9" key="2">
    <citation type="journal article" date="2021" name="PeerJ">
        <title>Extensive microbial diversity within the chicken gut microbiome revealed by metagenomics and culture.</title>
        <authorList>
            <person name="Gilroy R."/>
            <person name="Ravi A."/>
            <person name="Getino M."/>
            <person name="Pursley I."/>
            <person name="Horton D.L."/>
            <person name="Alikhan N.F."/>
            <person name="Baker D."/>
            <person name="Gharbi K."/>
            <person name="Hall N."/>
            <person name="Watson M."/>
            <person name="Adriaenssens E.M."/>
            <person name="Foster-Nyarko E."/>
            <person name="Jarju S."/>
            <person name="Secka A."/>
            <person name="Antonio M."/>
            <person name="Oren A."/>
            <person name="Chaudhuri R.R."/>
            <person name="La Ragione R."/>
            <person name="Hildebrand F."/>
            <person name="Pallen M.J."/>
        </authorList>
    </citation>
    <scope>NUCLEOTIDE SEQUENCE</scope>
    <source>
        <strain evidence="9">F6-4510</strain>
    </source>
</reference>
<comment type="similarity">
    <text evidence="8">Belongs to the NAD kinase family.</text>
</comment>
<dbReference type="InterPro" id="IPR016064">
    <property type="entry name" value="NAD/diacylglycerol_kinase_sf"/>
</dbReference>
<protein>
    <recommendedName>
        <fullName evidence="8">NAD kinase</fullName>
        <ecNumber evidence="8">2.7.1.23</ecNumber>
    </recommendedName>
    <alternativeName>
        <fullName evidence="8">ATP-dependent NAD kinase</fullName>
    </alternativeName>
</protein>
<dbReference type="PANTHER" id="PTHR20275">
    <property type="entry name" value="NAD KINASE"/>
    <property type="match status" value="1"/>
</dbReference>
<evidence type="ECO:0000256" key="2">
    <source>
        <dbReference type="ARBA" id="ARBA00022741"/>
    </source>
</evidence>
<keyword evidence="4 8" id="KW-0067">ATP-binding</keyword>
<feature type="binding site" evidence="8">
    <location>
        <position position="244"/>
    </location>
    <ligand>
        <name>NAD(+)</name>
        <dbReference type="ChEBI" id="CHEBI:57540"/>
    </ligand>
</feature>
<dbReference type="GO" id="GO:0051287">
    <property type="term" value="F:NAD binding"/>
    <property type="evidence" value="ECO:0007669"/>
    <property type="project" value="UniProtKB-ARBA"/>
</dbReference>
<dbReference type="HAMAP" id="MF_00361">
    <property type="entry name" value="NAD_kinase"/>
    <property type="match status" value="1"/>
</dbReference>
<dbReference type="AlphaFoldDB" id="A0A9D9DXM0"/>
<feature type="binding site" evidence="8">
    <location>
        <position position="172"/>
    </location>
    <ligand>
        <name>NAD(+)</name>
        <dbReference type="ChEBI" id="CHEBI:57540"/>
    </ligand>
</feature>